<gene>
    <name evidence="1" type="ORF">EZS28_044666</name>
</gene>
<name>A0A5J4TNL4_9EUKA</name>
<feature type="non-terminal residue" evidence="1">
    <location>
        <position position="1"/>
    </location>
</feature>
<reference evidence="1 2" key="1">
    <citation type="submission" date="2019-03" db="EMBL/GenBank/DDBJ databases">
        <title>Single cell metagenomics reveals metabolic interactions within the superorganism composed of flagellate Streblomastix strix and complex community of Bacteroidetes bacteria on its surface.</title>
        <authorList>
            <person name="Treitli S.C."/>
            <person name="Kolisko M."/>
            <person name="Husnik F."/>
            <person name="Keeling P."/>
            <person name="Hampl V."/>
        </authorList>
    </citation>
    <scope>NUCLEOTIDE SEQUENCE [LARGE SCALE GENOMIC DNA]</scope>
    <source>
        <strain evidence="1">ST1C</strain>
    </source>
</reference>
<protein>
    <submittedName>
        <fullName evidence="1">Uncharacterized protein</fullName>
    </submittedName>
</protein>
<dbReference type="Proteomes" id="UP000324800">
    <property type="component" value="Unassembled WGS sequence"/>
</dbReference>
<dbReference type="AlphaFoldDB" id="A0A5J4TNL4"/>
<sequence length="78" mass="9569">LRGHEETKSEMHLRLAETLRALLRIAQRQRERGATRALRMHNYLEEQLFPLAQEHQDLVKIKQQRCKQLCWKPRKYKY</sequence>
<evidence type="ECO:0000313" key="2">
    <source>
        <dbReference type="Proteomes" id="UP000324800"/>
    </source>
</evidence>
<evidence type="ECO:0000313" key="1">
    <source>
        <dbReference type="EMBL" id="KAA6359807.1"/>
    </source>
</evidence>
<proteinExistence type="predicted"/>
<accession>A0A5J4TNL4</accession>
<comment type="caution">
    <text evidence="1">The sequence shown here is derived from an EMBL/GenBank/DDBJ whole genome shotgun (WGS) entry which is preliminary data.</text>
</comment>
<organism evidence="1 2">
    <name type="scientific">Streblomastix strix</name>
    <dbReference type="NCBI Taxonomy" id="222440"/>
    <lineage>
        <taxon>Eukaryota</taxon>
        <taxon>Metamonada</taxon>
        <taxon>Preaxostyla</taxon>
        <taxon>Oxymonadida</taxon>
        <taxon>Streblomastigidae</taxon>
        <taxon>Streblomastix</taxon>
    </lineage>
</organism>
<dbReference type="EMBL" id="SNRW01027851">
    <property type="protein sequence ID" value="KAA6359807.1"/>
    <property type="molecule type" value="Genomic_DNA"/>
</dbReference>